<evidence type="ECO:0000256" key="11">
    <source>
        <dbReference type="ARBA" id="ARBA00023012"/>
    </source>
</evidence>
<evidence type="ECO:0000256" key="10">
    <source>
        <dbReference type="ARBA" id="ARBA00022989"/>
    </source>
</evidence>
<evidence type="ECO:0000256" key="3">
    <source>
        <dbReference type="ARBA" id="ARBA00012438"/>
    </source>
</evidence>
<feature type="domain" description="HAMP" evidence="14">
    <location>
        <begin position="174"/>
        <end position="226"/>
    </location>
</feature>
<feature type="transmembrane region" description="Helical" evidence="12">
    <location>
        <begin position="151"/>
        <end position="173"/>
    </location>
</feature>
<dbReference type="InterPro" id="IPR013727">
    <property type="entry name" value="2CSK_N"/>
</dbReference>
<dbReference type="OrthoDB" id="9809766at2"/>
<evidence type="ECO:0000259" key="14">
    <source>
        <dbReference type="PROSITE" id="PS50885"/>
    </source>
</evidence>
<dbReference type="GO" id="GO:0000155">
    <property type="term" value="F:phosphorelay sensor kinase activity"/>
    <property type="evidence" value="ECO:0007669"/>
    <property type="project" value="InterPro"/>
</dbReference>
<dbReference type="GO" id="GO:0005524">
    <property type="term" value="F:ATP binding"/>
    <property type="evidence" value="ECO:0007669"/>
    <property type="project" value="UniProtKB-KW"/>
</dbReference>
<keyword evidence="9" id="KW-0067">ATP-binding</keyword>
<evidence type="ECO:0000256" key="7">
    <source>
        <dbReference type="ARBA" id="ARBA00022741"/>
    </source>
</evidence>
<evidence type="ECO:0000256" key="6">
    <source>
        <dbReference type="ARBA" id="ARBA00022692"/>
    </source>
</evidence>
<dbReference type="PANTHER" id="PTHR45436">
    <property type="entry name" value="SENSOR HISTIDINE KINASE YKOH"/>
    <property type="match status" value="1"/>
</dbReference>
<evidence type="ECO:0000256" key="12">
    <source>
        <dbReference type="SAM" id="Phobius"/>
    </source>
</evidence>
<dbReference type="InterPro" id="IPR003660">
    <property type="entry name" value="HAMP_dom"/>
</dbReference>
<dbReference type="SMART" id="SM00304">
    <property type="entry name" value="HAMP"/>
    <property type="match status" value="1"/>
</dbReference>
<keyword evidence="6 12" id="KW-0812">Transmembrane</keyword>
<dbReference type="CDD" id="cd00075">
    <property type="entry name" value="HATPase"/>
    <property type="match status" value="1"/>
</dbReference>
<dbReference type="SMART" id="SM00388">
    <property type="entry name" value="HisKA"/>
    <property type="match status" value="1"/>
</dbReference>
<proteinExistence type="predicted"/>
<accession>A0A1I0QJJ3</accession>
<reference evidence="15 16" key="1">
    <citation type="submission" date="2016-10" db="EMBL/GenBank/DDBJ databases">
        <authorList>
            <person name="de Groot N.N."/>
        </authorList>
    </citation>
    <scope>NUCLEOTIDE SEQUENCE [LARGE SCALE GENOMIC DNA]</scope>
    <source>
        <strain evidence="15 16">DSM 29439</strain>
    </source>
</reference>
<protein>
    <recommendedName>
        <fullName evidence="3">histidine kinase</fullName>
        <ecNumber evidence="3">2.7.13.3</ecNumber>
    </recommendedName>
</protein>
<dbReference type="Gene3D" id="3.30.565.10">
    <property type="entry name" value="Histidine kinase-like ATPase, C-terminal domain"/>
    <property type="match status" value="1"/>
</dbReference>
<organism evidence="15 16">
    <name type="scientific">Aliiroseovarius sediminilitoris</name>
    <dbReference type="NCBI Taxonomy" id="1173584"/>
    <lineage>
        <taxon>Bacteria</taxon>
        <taxon>Pseudomonadati</taxon>
        <taxon>Pseudomonadota</taxon>
        <taxon>Alphaproteobacteria</taxon>
        <taxon>Rhodobacterales</taxon>
        <taxon>Paracoccaceae</taxon>
        <taxon>Aliiroseovarius</taxon>
    </lineage>
</organism>
<keyword evidence="7" id="KW-0547">Nucleotide-binding</keyword>
<dbReference type="RefSeq" id="WP_091431181.1">
    <property type="nucleotide sequence ID" value="NZ_FOJB01000001.1"/>
</dbReference>
<dbReference type="CDD" id="cd00082">
    <property type="entry name" value="HisKA"/>
    <property type="match status" value="1"/>
</dbReference>
<dbReference type="Pfam" id="PF02518">
    <property type="entry name" value="HATPase_c"/>
    <property type="match status" value="1"/>
</dbReference>
<comment type="subcellular location">
    <subcellularLocation>
        <location evidence="2">Membrane</location>
        <topology evidence="2">Multi-pass membrane protein</topology>
    </subcellularLocation>
</comment>
<gene>
    <name evidence="15" type="ORF">SAMN05444851_2624</name>
</gene>
<evidence type="ECO:0000256" key="1">
    <source>
        <dbReference type="ARBA" id="ARBA00000085"/>
    </source>
</evidence>
<evidence type="ECO:0000256" key="8">
    <source>
        <dbReference type="ARBA" id="ARBA00022777"/>
    </source>
</evidence>
<keyword evidence="5" id="KW-0808">Transferase</keyword>
<dbReference type="Pfam" id="PF00512">
    <property type="entry name" value="HisKA"/>
    <property type="match status" value="1"/>
</dbReference>
<dbReference type="Gene3D" id="1.20.5.1040">
    <property type="entry name" value="Sensor protein qsec"/>
    <property type="match status" value="1"/>
</dbReference>
<dbReference type="SUPFAM" id="SSF55874">
    <property type="entry name" value="ATPase domain of HSP90 chaperone/DNA topoisomerase II/histidine kinase"/>
    <property type="match status" value="1"/>
</dbReference>
<name>A0A1I0QJJ3_9RHOB</name>
<evidence type="ECO:0000259" key="13">
    <source>
        <dbReference type="PROSITE" id="PS50109"/>
    </source>
</evidence>
<evidence type="ECO:0000256" key="5">
    <source>
        <dbReference type="ARBA" id="ARBA00022679"/>
    </source>
</evidence>
<dbReference type="Gene3D" id="1.10.287.130">
    <property type="match status" value="1"/>
</dbReference>
<dbReference type="GO" id="GO:0005886">
    <property type="term" value="C:plasma membrane"/>
    <property type="evidence" value="ECO:0007669"/>
    <property type="project" value="TreeGrafter"/>
</dbReference>
<comment type="catalytic activity">
    <reaction evidence="1">
        <text>ATP + protein L-histidine = ADP + protein N-phospho-L-histidine.</text>
        <dbReference type="EC" id="2.7.13.3"/>
    </reaction>
</comment>
<dbReference type="InterPro" id="IPR050428">
    <property type="entry name" value="TCS_sensor_his_kinase"/>
</dbReference>
<evidence type="ECO:0000313" key="16">
    <source>
        <dbReference type="Proteomes" id="UP000199650"/>
    </source>
</evidence>
<dbReference type="InterPro" id="IPR003661">
    <property type="entry name" value="HisK_dim/P_dom"/>
</dbReference>
<dbReference type="SMART" id="SM00387">
    <property type="entry name" value="HATPase_c"/>
    <property type="match status" value="1"/>
</dbReference>
<keyword evidence="8 15" id="KW-0418">Kinase</keyword>
<dbReference type="InterPro" id="IPR036890">
    <property type="entry name" value="HATPase_C_sf"/>
</dbReference>
<dbReference type="EMBL" id="FOJB01000001">
    <property type="protein sequence ID" value="SEW27311.1"/>
    <property type="molecule type" value="Genomic_DNA"/>
</dbReference>
<keyword evidence="11" id="KW-0902">Two-component regulatory system</keyword>
<keyword evidence="12" id="KW-0472">Membrane</keyword>
<dbReference type="PANTHER" id="PTHR45436:SF14">
    <property type="entry name" value="SENSOR PROTEIN QSEC"/>
    <property type="match status" value="1"/>
</dbReference>
<dbReference type="Pfam" id="PF08521">
    <property type="entry name" value="2CSK_N"/>
    <property type="match status" value="1"/>
</dbReference>
<keyword evidence="4" id="KW-0597">Phosphoprotein</keyword>
<dbReference type="SUPFAM" id="SSF47384">
    <property type="entry name" value="Homodimeric domain of signal transducing histidine kinase"/>
    <property type="match status" value="1"/>
</dbReference>
<keyword evidence="10 12" id="KW-1133">Transmembrane helix</keyword>
<dbReference type="InterPro" id="IPR036097">
    <property type="entry name" value="HisK_dim/P_sf"/>
</dbReference>
<evidence type="ECO:0000256" key="4">
    <source>
        <dbReference type="ARBA" id="ARBA00022553"/>
    </source>
</evidence>
<dbReference type="EC" id="2.7.13.3" evidence="3"/>
<evidence type="ECO:0000256" key="2">
    <source>
        <dbReference type="ARBA" id="ARBA00004141"/>
    </source>
</evidence>
<evidence type="ECO:0000313" key="15">
    <source>
        <dbReference type="EMBL" id="SEW27311.1"/>
    </source>
</evidence>
<dbReference type="STRING" id="1173584.SAMN05444851_2624"/>
<keyword evidence="16" id="KW-1185">Reference proteome</keyword>
<dbReference type="InterPro" id="IPR003594">
    <property type="entry name" value="HATPase_dom"/>
</dbReference>
<evidence type="ECO:0000256" key="9">
    <source>
        <dbReference type="ARBA" id="ARBA00022840"/>
    </source>
</evidence>
<dbReference type="AlphaFoldDB" id="A0A1I0QJJ3"/>
<dbReference type="Proteomes" id="UP000199650">
    <property type="component" value="Unassembled WGS sequence"/>
</dbReference>
<dbReference type="InterPro" id="IPR005467">
    <property type="entry name" value="His_kinase_dom"/>
</dbReference>
<dbReference type="PROSITE" id="PS50109">
    <property type="entry name" value="HIS_KIN"/>
    <property type="match status" value="1"/>
</dbReference>
<feature type="domain" description="Histidine kinase" evidence="13">
    <location>
        <begin position="234"/>
        <end position="442"/>
    </location>
</feature>
<sequence length="453" mass="48886">MRWPGSLQERLALTLGVGLTALWLGTAWATATLLRHEMNEVFDSKLEETAQSILPLVALDIISREEEGITQRIATLHEHDEFFTYIVRDNQGRVLIRSHAAEDADFPAFEAMGFRQTATHRLYYDAALQGTITIAVAEPLSHRADVARETLMGLALPLIVVVPLGLIGALLMVRHSLRPVRRFGDTVASRGARDLSAVGDGDLPAEIIPVAEAVNQLLDRLRRALEAERSFTANAAHELRTPVAAALAQTQRLMAETTDADAAGRAAEIEVALKRLTRLSEKLMQLARAEGGRLRRDAVSDLRPVLSMVLADFDKAAGPERIQSSLPNDPVLSDLDPDAFAIVVRNLIENALRHGIDGSPVQITLTSDTLSVINDGPPLAAETLAGLTGRFERGQTVSGGSGLGLSIVQAIVDGAQATLELHSPVQGRTDGFEAVFQFPGRALTGLASPETRW</sequence>
<dbReference type="PROSITE" id="PS50885">
    <property type="entry name" value="HAMP"/>
    <property type="match status" value="1"/>
</dbReference>